<feature type="domain" description="Glycosyltransferase subfamily 4-like N-terminal" evidence="2">
    <location>
        <begin position="21"/>
        <end position="213"/>
    </location>
</feature>
<dbReference type="GO" id="GO:0016758">
    <property type="term" value="F:hexosyltransferase activity"/>
    <property type="evidence" value="ECO:0007669"/>
    <property type="project" value="TreeGrafter"/>
</dbReference>
<evidence type="ECO:0000313" key="3">
    <source>
        <dbReference type="EMBL" id="MUH35599.1"/>
    </source>
</evidence>
<protein>
    <submittedName>
        <fullName evidence="3">Colanic acid biosynthesis glycosyltransferase WcaI</fullName>
    </submittedName>
</protein>
<dbReference type="Gene3D" id="3.40.50.2000">
    <property type="entry name" value="Glycogen Phosphorylase B"/>
    <property type="match status" value="2"/>
</dbReference>
<comment type="caution">
    <text evidence="3">The sequence shown here is derived from an EMBL/GenBank/DDBJ whole genome shotgun (WGS) entry which is preliminary data.</text>
</comment>
<evidence type="ECO:0000313" key="4">
    <source>
        <dbReference type="Proteomes" id="UP000540519"/>
    </source>
</evidence>
<gene>
    <name evidence="3" type="primary">wcaI</name>
    <name evidence="3" type="ORF">D9O36_07090</name>
</gene>
<dbReference type="AlphaFoldDB" id="A0A7X3D0Y6"/>
<keyword evidence="4" id="KW-1185">Reference proteome</keyword>
<dbReference type="EMBL" id="RCNR01000009">
    <property type="protein sequence ID" value="MUH35599.1"/>
    <property type="molecule type" value="Genomic_DNA"/>
</dbReference>
<evidence type="ECO:0000259" key="1">
    <source>
        <dbReference type="Pfam" id="PF00534"/>
    </source>
</evidence>
<dbReference type="RefSeq" id="WP_155599388.1">
    <property type="nucleotide sequence ID" value="NZ_RCNR01000009.1"/>
</dbReference>
<dbReference type="PANTHER" id="PTHR45947">
    <property type="entry name" value="SULFOQUINOVOSYL TRANSFERASE SQD2"/>
    <property type="match status" value="1"/>
</dbReference>
<keyword evidence="3" id="KW-0808">Transferase</keyword>
<reference evidence="3 4" key="1">
    <citation type="journal article" date="2019" name="Mar. Drugs">
        <title>Comparative Genomics and CAZyme Genome Repertoires of Marine Zobellia amurskyensis KMM 3526(T) and Zobellia laminariae KMM 3676(T).</title>
        <authorList>
            <person name="Chernysheva N."/>
            <person name="Bystritskaya E."/>
            <person name="Stenkova A."/>
            <person name="Golovkin I."/>
            <person name="Nedashkovskaya O."/>
            <person name="Isaeva M."/>
        </authorList>
    </citation>
    <scope>NUCLEOTIDE SEQUENCE [LARGE SCALE GENOMIC DNA]</scope>
    <source>
        <strain evidence="3 4">KMM 3526</strain>
    </source>
</reference>
<dbReference type="SUPFAM" id="SSF53756">
    <property type="entry name" value="UDP-Glycosyltransferase/glycogen phosphorylase"/>
    <property type="match status" value="1"/>
</dbReference>
<name>A0A7X3D0Y6_9FLAO</name>
<dbReference type="InterPro" id="IPR001296">
    <property type="entry name" value="Glyco_trans_1"/>
</dbReference>
<dbReference type="Pfam" id="PF00534">
    <property type="entry name" value="Glycos_transf_1"/>
    <property type="match status" value="1"/>
</dbReference>
<dbReference type="OrthoDB" id="9811902at2"/>
<dbReference type="InterPro" id="IPR028098">
    <property type="entry name" value="Glyco_trans_4-like_N"/>
</dbReference>
<dbReference type="CDD" id="cd03794">
    <property type="entry name" value="GT4_WbuB-like"/>
    <property type="match status" value="1"/>
</dbReference>
<dbReference type="InterPro" id="IPR050194">
    <property type="entry name" value="Glycosyltransferase_grp1"/>
</dbReference>
<dbReference type="Proteomes" id="UP000540519">
    <property type="component" value="Unassembled WGS sequence"/>
</dbReference>
<proteinExistence type="predicted"/>
<dbReference type="PANTHER" id="PTHR45947:SF3">
    <property type="entry name" value="SULFOQUINOVOSYL TRANSFERASE SQD2"/>
    <property type="match status" value="1"/>
</dbReference>
<accession>A0A7X3D0Y6</accession>
<dbReference type="NCBIfam" id="NF007640">
    <property type="entry name" value="PRK10307.1"/>
    <property type="match status" value="1"/>
</dbReference>
<evidence type="ECO:0000259" key="2">
    <source>
        <dbReference type="Pfam" id="PF13579"/>
    </source>
</evidence>
<dbReference type="Pfam" id="PF13579">
    <property type="entry name" value="Glyco_trans_4_4"/>
    <property type="match status" value="1"/>
</dbReference>
<organism evidence="3 4">
    <name type="scientific">Zobellia amurskyensis</name>
    <dbReference type="NCBI Taxonomy" id="248905"/>
    <lineage>
        <taxon>Bacteria</taxon>
        <taxon>Pseudomonadati</taxon>
        <taxon>Bacteroidota</taxon>
        <taxon>Flavobacteriia</taxon>
        <taxon>Flavobacteriales</taxon>
        <taxon>Flavobacteriaceae</taxon>
        <taxon>Zobellia</taxon>
    </lineage>
</organism>
<sequence>MKEKQVKRILFIGYNFSPELTGIGKYSGEMMHWLAQQGHHCTVLTAYPYYPYWKIQEPYRKNRFWYRSEVEHFSSGGKLTVLRCPMYVPEQPSGIKRMLLDTSFSFTSLCRMLPLLFQKKHDWVISIAPSFQFGILGVLYKKLRGGKHLHHIQDLQIEAAQDLGLIKSKTLLKLLYGTERFIFKHTDVVSSISDGMISRIEKKALKPLLFFPNWTETNSFYPILEDHGALKEKFGYAPTDWVVLYSGAIGEKQGLESILHTAKTLHSHEHLKFAICGTGPYKETLKDMATNMELKNVRFLPLQPKADFNAFLNMADLHLVIQKEKASDLVMPSKLTTILAVGGLALITANEQSSLHKVVRKYEMGLLVAAENQQALNDGILNAFQSKEKVLIKKAARTYAEEYLAIDTIMNAFEKELNIE</sequence>
<feature type="domain" description="Glycosyl transferase family 1" evidence="1">
    <location>
        <begin position="231"/>
        <end position="389"/>
    </location>
</feature>